<dbReference type="InterPro" id="IPR036361">
    <property type="entry name" value="SAP_dom_sf"/>
</dbReference>
<dbReference type="InParanoid" id="A0A2P6MQ92"/>
<evidence type="ECO:0000259" key="2">
    <source>
        <dbReference type="PROSITE" id="PS50800"/>
    </source>
</evidence>
<evidence type="ECO:0000256" key="1">
    <source>
        <dbReference type="SAM" id="MobiDB-lite"/>
    </source>
</evidence>
<feature type="domain" description="SAP" evidence="2">
    <location>
        <begin position="78"/>
        <end position="112"/>
    </location>
</feature>
<protein>
    <recommendedName>
        <fullName evidence="2">SAP domain-containing protein</fullName>
    </recommendedName>
</protein>
<dbReference type="InterPro" id="IPR003034">
    <property type="entry name" value="SAP_dom"/>
</dbReference>
<organism evidence="3 4">
    <name type="scientific">Planoprotostelium fungivorum</name>
    <dbReference type="NCBI Taxonomy" id="1890364"/>
    <lineage>
        <taxon>Eukaryota</taxon>
        <taxon>Amoebozoa</taxon>
        <taxon>Evosea</taxon>
        <taxon>Variosea</taxon>
        <taxon>Cavosteliida</taxon>
        <taxon>Cavosteliaceae</taxon>
        <taxon>Planoprotostelium</taxon>
    </lineage>
</organism>
<dbReference type="Gene3D" id="1.10.720.30">
    <property type="entry name" value="SAP domain"/>
    <property type="match status" value="1"/>
</dbReference>
<feature type="compositionally biased region" description="Acidic residues" evidence="1">
    <location>
        <begin position="42"/>
        <end position="63"/>
    </location>
</feature>
<dbReference type="EMBL" id="MDYQ01000534">
    <property type="protein sequence ID" value="PRP73871.1"/>
    <property type="molecule type" value="Genomic_DNA"/>
</dbReference>
<dbReference type="PROSITE" id="PS50800">
    <property type="entry name" value="SAP"/>
    <property type="match status" value="1"/>
</dbReference>
<evidence type="ECO:0000313" key="4">
    <source>
        <dbReference type="Proteomes" id="UP000241769"/>
    </source>
</evidence>
<name>A0A2P6MQ92_9EUKA</name>
<comment type="caution">
    <text evidence="3">The sequence shown here is derived from an EMBL/GenBank/DDBJ whole genome shotgun (WGS) entry which is preliminary data.</text>
</comment>
<dbReference type="Proteomes" id="UP000241769">
    <property type="component" value="Unassembled WGS sequence"/>
</dbReference>
<sequence>MSPKEFIGCTLMSNEEDEDRQDRYVWSQAIVYCLKNSKQAETSDEDSEEEYSDFSGGEQEEEQREAQMFAPLTNFELIVSGHIEELREKLKERGLDVDESKSEFADRLVDAMLLMTLQDSLQTFSNCLHCLSHPGKDEFVSNSCDFVAVRVTLPSR</sequence>
<keyword evidence="4" id="KW-1185">Reference proteome</keyword>
<dbReference type="AlphaFoldDB" id="A0A2P6MQ92"/>
<proteinExistence type="predicted"/>
<evidence type="ECO:0000313" key="3">
    <source>
        <dbReference type="EMBL" id="PRP73871.1"/>
    </source>
</evidence>
<accession>A0A2P6MQ92</accession>
<gene>
    <name evidence="3" type="ORF">PROFUN_16606</name>
</gene>
<reference evidence="3 4" key="1">
    <citation type="journal article" date="2018" name="Genome Biol. Evol.">
        <title>Multiple Roots of Fruiting Body Formation in Amoebozoa.</title>
        <authorList>
            <person name="Hillmann F."/>
            <person name="Forbes G."/>
            <person name="Novohradska S."/>
            <person name="Ferling I."/>
            <person name="Riege K."/>
            <person name="Groth M."/>
            <person name="Westermann M."/>
            <person name="Marz M."/>
            <person name="Spaller T."/>
            <person name="Winckler T."/>
            <person name="Schaap P."/>
            <person name="Glockner G."/>
        </authorList>
    </citation>
    <scope>NUCLEOTIDE SEQUENCE [LARGE SCALE GENOMIC DNA]</scope>
    <source>
        <strain evidence="3 4">Jena</strain>
    </source>
</reference>
<feature type="region of interest" description="Disordered" evidence="1">
    <location>
        <begin position="37"/>
        <end position="65"/>
    </location>
</feature>